<dbReference type="GO" id="GO:0005634">
    <property type="term" value="C:nucleus"/>
    <property type="evidence" value="ECO:0007669"/>
    <property type="project" value="TreeGrafter"/>
</dbReference>
<dbReference type="Pfam" id="PF00069">
    <property type="entry name" value="Pkinase"/>
    <property type="match status" value="1"/>
</dbReference>
<dbReference type="FunFam" id="1.10.510.10:FF:000624">
    <property type="entry name" value="Mitogen-activated protein kinase"/>
    <property type="match status" value="1"/>
</dbReference>
<keyword evidence="16" id="KW-1185">Reference proteome</keyword>
<evidence type="ECO:0000256" key="6">
    <source>
        <dbReference type="ARBA" id="ARBA00022777"/>
    </source>
</evidence>
<evidence type="ECO:0000256" key="11">
    <source>
        <dbReference type="ARBA" id="ARBA00048367"/>
    </source>
</evidence>
<evidence type="ECO:0000256" key="5">
    <source>
        <dbReference type="ARBA" id="ARBA00022741"/>
    </source>
</evidence>
<dbReference type="EMBL" id="SRMA01025726">
    <property type="protein sequence ID" value="TRY91708.1"/>
    <property type="molecule type" value="Genomic_DNA"/>
</dbReference>
<dbReference type="InterPro" id="IPR017441">
    <property type="entry name" value="Protein_kinase_ATP_BS"/>
</dbReference>
<dbReference type="PROSITE" id="PS00108">
    <property type="entry name" value="PROTEIN_KINASE_ST"/>
    <property type="match status" value="1"/>
</dbReference>
<dbReference type="SMART" id="SM00220">
    <property type="entry name" value="S_TKc"/>
    <property type="match status" value="1"/>
</dbReference>
<feature type="domain" description="Protein kinase" evidence="14">
    <location>
        <begin position="128"/>
        <end position="435"/>
    </location>
</feature>
<dbReference type="OrthoDB" id="1732493at2759"/>
<evidence type="ECO:0000256" key="7">
    <source>
        <dbReference type="ARBA" id="ARBA00022840"/>
    </source>
</evidence>
<evidence type="ECO:0000313" key="15">
    <source>
        <dbReference type="EMBL" id="TRY91708.1"/>
    </source>
</evidence>
<dbReference type="InterPro" id="IPR011009">
    <property type="entry name" value="Kinase-like_dom_sf"/>
</dbReference>
<evidence type="ECO:0000256" key="2">
    <source>
        <dbReference type="ARBA" id="ARBA00008832"/>
    </source>
</evidence>
<keyword evidence="3" id="KW-0723">Serine/threonine-protein kinase</keyword>
<comment type="similarity">
    <text evidence="1">Belongs to the protein kinase superfamily. CMGC Ser/Thr protein kinase family. CDC2/CDKX subfamily.</text>
</comment>
<comment type="catalytic activity">
    <reaction evidence="10">
        <text>L-seryl-[protein] + ATP = O-phospho-L-seryl-[protein] + ADP + H(+)</text>
        <dbReference type="Rhea" id="RHEA:17989"/>
        <dbReference type="Rhea" id="RHEA-COMP:9863"/>
        <dbReference type="Rhea" id="RHEA-COMP:11604"/>
        <dbReference type="ChEBI" id="CHEBI:15378"/>
        <dbReference type="ChEBI" id="CHEBI:29999"/>
        <dbReference type="ChEBI" id="CHEBI:30616"/>
        <dbReference type="ChEBI" id="CHEBI:83421"/>
        <dbReference type="ChEBI" id="CHEBI:456216"/>
        <dbReference type="EC" id="2.7.11.24"/>
    </reaction>
</comment>
<dbReference type="PANTHER" id="PTHR24056">
    <property type="entry name" value="CELL DIVISION PROTEIN KINASE"/>
    <property type="match status" value="1"/>
</dbReference>
<evidence type="ECO:0000313" key="16">
    <source>
        <dbReference type="Proteomes" id="UP000316079"/>
    </source>
</evidence>
<organism evidence="15 16">
    <name type="scientific">Danionella cerebrum</name>
    <dbReference type="NCBI Taxonomy" id="2873325"/>
    <lineage>
        <taxon>Eukaryota</taxon>
        <taxon>Metazoa</taxon>
        <taxon>Chordata</taxon>
        <taxon>Craniata</taxon>
        <taxon>Vertebrata</taxon>
        <taxon>Euteleostomi</taxon>
        <taxon>Actinopterygii</taxon>
        <taxon>Neopterygii</taxon>
        <taxon>Teleostei</taxon>
        <taxon>Ostariophysi</taxon>
        <taxon>Cypriniformes</taxon>
        <taxon>Danionidae</taxon>
        <taxon>Danioninae</taxon>
        <taxon>Danionella</taxon>
    </lineage>
</organism>
<dbReference type="SUPFAM" id="SSF56112">
    <property type="entry name" value="Protein kinase-like (PK-like)"/>
    <property type="match status" value="1"/>
</dbReference>
<dbReference type="Proteomes" id="UP000316079">
    <property type="component" value="Unassembled WGS sequence"/>
</dbReference>
<keyword evidence="4" id="KW-0808">Transferase</keyword>
<comment type="catalytic activity">
    <reaction evidence="8">
        <text>L-threonyl-[protein] + ATP = O-phospho-L-threonyl-[protein] + ADP + H(+)</text>
        <dbReference type="Rhea" id="RHEA:46608"/>
        <dbReference type="Rhea" id="RHEA-COMP:11060"/>
        <dbReference type="Rhea" id="RHEA-COMP:11605"/>
        <dbReference type="ChEBI" id="CHEBI:15378"/>
        <dbReference type="ChEBI" id="CHEBI:30013"/>
        <dbReference type="ChEBI" id="CHEBI:30616"/>
        <dbReference type="ChEBI" id="CHEBI:61977"/>
        <dbReference type="ChEBI" id="CHEBI:456216"/>
        <dbReference type="EC" id="2.7.11.24"/>
    </reaction>
</comment>
<dbReference type="Gene3D" id="1.10.510.10">
    <property type="entry name" value="Transferase(Phosphotransferase) domain 1"/>
    <property type="match status" value="1"/>
</dbReference>
<comment type="caution">
    <text evidence="15">The sequence shown here is derived from an EMBL/GenBank/DDBJ whole genome shotgun (WGS) entry which is preliminary data.</text>
</comment>
<evidence type="ECO:0000256" key="12">
    <source>
        <dbReference type="PROSITE-ProRule" id="PRU10141"/>
    </source>
</evidence>
<evidence type="ECO:0000256" key="8">
    <source>
        <dbReference type="ARBA" id="ARBA00047592"/>
    </source>
</evidence>
<evidence type="ECO:0000256" key="4">
    <source>
        <dbReference type="ARBA" id="ARBA00022679"/>
    </source>
</evidence>
<dbReference type="Gene3D" id="2.10.70.60">
    <property type="entry name" value="Phospholipase B-like, domain 1"/>
    <property type="match status" value="1"/>
</dbReference>
<dbReference type="EMBL" id="SRMA01025726">
    <property type="protein sequence ID" value="TRY91709.1"/>
    <property type="molecule type" value="Genomic_DNA"/>
</dbReference>
<keyword evidence="5 12" id="KW-0547">Nucleotide-binding</keyword>
<dbReference type="PANTHER" id="PTHR24056:SF499">
    <property type="entry name" value="CYCLIN-DEPENDENT KINASE 16-LIKE"/>
    <property type="match status" value="1"/>
</dbReference>
<feature type="compositionally biased region" description="Basic and acidic residues" evidence="13">
    <location>
        <begin position="26"/>
        <end position="46"/>
    </location>
</feature>
<dbReference type="FunFam" id="3.30.200.20:FF:000007">
    <property type="entry name" value="Cyclin-dependent kinase 14, putative"/>
    <property type="match status" value="1"/>
</dbReference>
<dbReference type="GO" id="GO:0004707">
    <property type="term" value="F:MAP kinase activity"/>
    <property type="evidence" value="ECO:0007669"/>
    <property type="project" value="UniProtKB-EC"/>
</dbReference>
<protein>
    <recommendedName>
        <fullName evidence="14">Protein kinase domain-containing protein</fullName>
    </recommendedName>
</protein>
<evidence type="ECO:0000256" key="10">
    <source>
        <dbReference type="ARBA" id="ARBA00048312"/>
    </source>
</evidence>
<dbReference type="PROSITE" id="PS50011">
    <property type="entry name" value="PROTEIN_KINASE_DOM"/>
    <property type="match status" value="1"/>
</dbReference>
<reference evidence="15" key="2">
    <citation type="submission" date="2019-04" db="EMBL/GenBank/DDBJ databases">
        <authorList>
            <person name="Kadobianskyi M."/>
            <person name="Schulze L."/>
            <person name="Schuelke M."/>
            <person name="Judkewitz B."/>
        </authorList>
    </citation>
    <scope>NUCLEOTIDE SEQUENCE</scope>
    <source>
        <strain evidence="15">Bolton</strain>
        <tissue evidence="15">Whole-body</tissue>
    </source>
</reference>
<evidence type="ECO:0000259" key="14">
    <source>
        <dbReference type="PROSITE" id="PS50011"/>
    </source>
</evidence>
<evidence type="ECO:0000256" key="3">
    <source>
        <dbReference type="ARBA" id="ARBA00022527"/>
    </source>
</evidence>
<keyword evidence="6" id="KW-0418">Kinase</keyword>
<dbReference type="GO" id="GO:0005737">
    <property type="term" value="C:cytoplasm"/>
    <property type="evidence" value="ECO:0007669"/>
    <property type="project" value="TreeGrafter"/>
</dbReference>
<evidence type="ECO:0000256" key="9">
    <source>
        <dbReference type="ARBA" id="ARBA00047811"/>
    </source>
</evidence>
<feature type="region of interest" description="Disordered" evidence="13">
    <location>
        <begin position="26"/>
        <end position="59"/>
    </location>
</feature>
<dbReference type="STRING" id="623744.A0A553QPS4"/>
<dbReference type="InterPro" id="IPR043040">
    <property type="entry name" value="PLipase_B-like_dom1"/>
</dbReference>
<dbReference type="InterPro" id="IPR000719">
    <property type="entry name" value="Prot_kinase_dom"/>
</dbReference>
<keyword evidence="7 12" id="KW-0067">ATP-binding</keyword>
<dbReference type="GO" id="GO:0005524">
    <property type="term" value="F:ATP binding"/>
    <property type="evidence" value="ECO:0007669"/>
    <property type="project" value="UniProtKB-UniRule"/>
</dbReference>
<dbReference type="Gene3D" id="3.30.200.20">
    <property type="entry name" value="Phosphorylase Kinase, domain 1"/>
    <property type="match status" value="1"/>
</dbReference>
<reference evidence="15 16" key="1">
    <citation type="journal article" date="2019" name="Sci. Data">
        <title>Hybrid genome assembly and annotation of Danionella translucida.</title>
        <authorList>
            <person name="Kadobianskyi M."/>
            <person name="Schulze L."/>
            <person name="Schuelke M."/>
            <person name="Judkewitz B."/>
        </authorList>
    </citation>
    <scope>NUCLEOTIDE SEQUENCE [LARGE SCALE GENOMIC DNA]</scope>
    <source>
        <strain evidence="15 16">Bolton</strain>
    </source>
</reference>
<dbReference type="InterPro" id="IPR008271">
    <property type="entry name" value="Ser/Thr_kinase_AS"/>
</dbReference>
<evidence type="ECO:0000256" key="1">
    <source>
        <dbReference type="ARBA" id="ARBA00006485"/>
    </source>
</evidence>
<comment type="catalytic activity">
    <reaction evidence="11">
        <text>L-seryl-[protein] + ATP = O-phospho-L-seryl-[protein] + ADP + H(+)</text>
        <dbReference type="Rhea" id="RHEA:17989"/>
        <dbReference type="Rhea" id="RHEA-COMP:9863"/>
        <dbReference type="Rhea" id="RHEA-COMP:11604"/>
        <dbReference type="ChEBI" id="CHEBI:15378"/>
        <dbReference type="ChEBI" id="CHEBI:29999"/>
        <dbReference type="ChEBI" id="CHEBI:30616"/>
        <dbReference type="ChEBI" id="CHEBI:83421"/>
        <dbReference type="ChEBI" id="CHEBI:456216"/>
        <dbReference type="EC" id="2.7.11.22"/>
    </reaction>
</comment>
<comment type="catalytic activity">
    <reaction evidence="9">
        <text>L-threonyl-[protein] + ATP = O-phospho-L-threonyl-[protein] + ADP + H(+)</text>
        <dbReference type="Rhea" id="RHEA:46608"/>
        <dbReference type="Rhea" id="RHEA-COMP:11060"/>
        <dbReference type="Rhea" id="RHEA-COMP:11605"/>
        <dbReference type="ChEBI" id="CHEBI:15378"/>
        <dbReference type="ChEBI" id="CHEBI:30013"/>
        <dbReference type="ChEBI" id="CHEBI:30616"/>
        <dbReference type="ChEBI" id="CHEBI:61977"/>
        <dbReference type="ChEBI" id="CHEBI:456216"/>
        <dbReference type="EC" id="2.7.11.22"/>
    </reaction>
</comment>
<dbReference type="GO" id="GO:0004693">
    <property type="term" value="F:cyclin-dependent protein serine/threonine kinase activity"/>
    <property type="evidence" value="ECO:0007669"/>
    <property type="project" value="UniProtKB-EC"/>
</dbReference>
<comment type="similarity">
    <text evidence="2">Belongs to the protein kinase superfamily. CMGC Ser/Thr protein kinase family. MAP kinase subfamily.</text>
</comment>
<dbReference type="PROSITE" id="PS00107">
    <property type="entry name" value="PROTEIN_KINASE_ATP"/>
    <property type="match status" value="1"/>
</dbReference>
<dbReference type="AlphaFoldDB" id="A0A553QPS4"/>
<name>A0A553QPS4_9TELE</name>
<gene>
    <name evidence="15" type="ORF">DNTS_003341</name>
</gene>
<proteinExistence type="inferred from homology"/>
<evidence type="ECO:0000256" key="13">
    <source>
        <dbReference type="SAM" id="MobiDB-lite"/>
    </source>
</evidence>
<dbReference type="EMBL" id="SRMA01025726">
    <property type="protein sequence ID" value="TRY91710.1"/>
    <property type="molecule type" value="Genomic_DNA"/>
</dbReference>
<feature type="binding site" evidence="12">
    <location>
        <position position="157"/>
    </location>
    <ligand>
        <name>ATP</name>
        <dbReference type="ChEBI" id="CHEBI:30616"/>
    </ligand>
</feature>
<sequence>MERMKVLKKRLSMSVLSVRRLDENLSDLPEHDPEEQPRGSELRVCSDDGELGYSGGDQSPVRLRARSLHQRLTNEELHKRLSLPTDVRLPEDYLQRFSSHNPPFDRPLSRRLRRTSLSEIGFGKMESYVKLEKLGEGTYASVFKARSKLLENLVALKEIRLEFEEGAPCTAIREVSLLKNLKHANIVTLHDIIHTEKSLTLVFEYLERDLKQYLDECGSIMSIYNVKIFLFQLLRGLAYCHRQKVLHRDLKPQNLLISSRGDLKLADFGLARAKSVPSKTFSHEVVTLWYRPPDVLLGSTDYTDSIDLWGVGCIFYEMITGRPLFPGSTPEDQLHLIFRILAAGGLARGSPSEDSWPGILSNERYSSLRFPRYRGEPLIAHAPRITSDGHDLLLQFLQVKLVRSQCVFLMLGSISGDFCARWRISAELALHHVYFRDLGEEVHQLPDSKKAQMFILTPASSIFSIKEIRLQSDPGKHFHREQRESSQEFSKASGCSENTLNGGMGSAPPEHFLPEVESGKVFFRTISTNPYIISADPVSQTSAGGFQHLFLKIICRRCTLMFLQQILLLTEHLLCYGSLVFLYVGVPFLFRVWCLVAAPRGRAGAMEVFKLLLFVSVLEVSSGRNLFFSVLYDHQTAELSVKEGKLSGAVATANFTDHINSTGSLISFEPLRSSAHPYSFSTAYSNLMLPKNVVITLLTVNHRVYRPGPIWISARVGSSRTHCRPMPQGSWRPLPPGR</sequence>
<dbReference type="InterPro" id="IPR050108">
    <property type="entry name" value="CDK"/>
</dbReference>
<accession>A0A553QPS4</accession>